<name>A0A2K8PJ09_STRLA</name>
<sequence>MLWGAAFGTAVVGCSAAEPEPAGPPTAGPLLSVSQICAGLFTGDGGKALERILESTEFQIRDEKGNPEAGAVARAMEGAYRSGAKIHDAPQPVCRIVGTAKDGYRPTAHVMFTAYSKYDADPADLPGASARGPRVWRQGKSVDVTFDCVSVRVGSTSDIPLQVTAAFQEQWQGSKGPTALGQDYLAVTHSAALAVAKALGCVDDGGLPARAQELPPAAGAGSAPAGRPAP</sequence>
<organism evidence="2 3">
    <name type="scientific">Streptomyces lavendulae subsp. lavendulae</name>
    <dbReference type="NCBI Taxonomy" id="58340"/>
    <lineage>
        <taxon>Bacteria</taxon>
        <taxon>Bacillati</taxon>
        <taxon>Actinomycetota</taxon>
        <taxon>Actinomycetes</taxon>
        <taxon>Kitasatosporales</taxon>
        <taxon>Streptomycetaceae</taxon>
        <taxon>Streptomyces</taxon>
    </lineage>
</organism>
<accession>A0A2K8PJ09</accession>
<keyword evidence="3" id="KW-1185">Reference proteome</keyword>
<evidence type="ECO:0000313" key="2">
    <source>
        <dbReference type="EMBL" id="ATZ26468.1"/>
    </source>
</evidence>
<dbReference type="RefSeq" id="WP_030239144.1">
    <property type="nucleotide sequence ID" value="NZ_CP024985.1"/>
</dbReference>
<evidence type="ECO:0000256" key="1">
    <source>
        <dbReference type="SAM" id="MobiDB-lite"/>
    </source>
</evidence>
<feature type="compositionally biased region" description="Low complexity" evidence="1">
    <location>
        <begin position="215"/>
        <end position="230"/>
    </location>
</feature>
<gene>
    <name evidence="2" type="ORF">SLAV_23295</name>
</gene>
<feature type="region of interest" description="Disordered" evidence="1">
    <location>
        <begin position="207"/>
        <end position="230"/>
    </location>
</feature>
<dbReference type="EMBL" id="CP024985">
    <property type="protein sequence ID" value="ATZ26468.1"/>
    <property type="molecule type" value="Genomic_DNA"/>
</dbReference>
<reference evidence="2 3" key="1">
    <citation type="submission" date="2017-11" db="EMBL/GenBank/DDBJ databases">
        <title>Complete genome sequence of Streptomyces lavendulae subsp. lavendulae CCM 3239 (formerly 'Streptomyces aureofaciens CCM 3239'), the producer of the angucycline-type antibiotic auricin.</title>
        <authorList>
            <person name="Busche T."/>
            <person name="Novakova R."/>
            <person name="Al'Dilaimi A."/>
            <person name="Homerova D."/>
            <person name="Feckova L."/>
            <person name="Rezuchova B."/>
            <person name="Mingyar E."/>
            <person name="Csolleiova D."/>
            <person name="Bekeova C."/>
            <person name="Winkler A."/>
            <person name="Sevcikova B."/>
            <person name="Kalinowski J."/>
            <person name="Kormanec J."/>
            <person name="Ruckert C."/>
        </authorList>
    </citation>
    <scope>NUCLEOTIDE SEQUENCE [LARGE SCALE GENOMIC DNA]</scope>
    <source>
        <strain evidence="2 3">CCM 3239</strain>
    </source>
</reference>
<protein>
    <submittedName>
        <fullName evidence="2">Uncharacterized protein</fullName>
    </submittedName>
</protein>
<dbReference type="KEGG" id="slx:SLAV_23295"/>
<proteinExistence type="predicted"/>
<dbReference type="Proteomes" id="UP000231791">
    <property type="component" value="Chromosome"/>
</dbReference>
<dbReference type="GeneID" id="49385682"/>
<dbReference type="AlphaFoldDB" id="A0A2K8PJ09"/>
<dbReference type="OrthoDB" id="4219324at2"/>
<evidence type="ECO:0000313" key="3">
    <source>
        <dbReference type="Proteomes" id="UP000231791"/>
    </source>
</evidence>